<dbReference type="GO" id="GO:0030015">
    <property type="term" value="C:CCR4-NOT core complex"/>
    <property type="evidence" value="ECO:0007669"/>
    <property type="project" value="InterPro"/>
</dbReference>
<dbReference type="Proteomes" id="UP000654370">
    <property type="component" value="Unassembled WGS sequence"/>
</dbReference>
<reference evidence="6" key="1">
    <citation type="submission" date="2020-12" db="EMBL/GenBank/DDBJ databases">
        <title>Metabolic potential, ecology and presence of endohyphal bacteria is reflected in genomic diversity of Mucoromycotina.</title>
        <authorList>
            <person name="Muszewska A."/>
            <person name="Okrasinska A."/>
            <person name="Steczkiewicz K."/>
            <person name="Drgas O."/>
            <person name="Orlowska M."/>
            <person name="Perlinska-Lenart U."/>
            <person name="Aleksandrzak-Piekarczyk T."/>
            <person name="Szatraj K."/>
            <person name="Zielenkiewicz U."/>
            <person name="Pilsyk S."/>
            <person name="Malc E."/>
            <person name="Mieczkowski P."/>
            <person name="Kruszewska J.S."/>
            <person name="Biernat P."/>
            <person name="Pawlowska J."/>
        </authorList>
    </citation>
    <scope>NUCLEOTIDE SEQUENCE</scope>
    <source>
        <strain evidence="6">WA0000067209</strain>
    </source>
</reference>
<evidence type="ECO:0000259" key="5">
    <source>
        <dbReference type="Pfam" id="PF04153"/>
    </source>
</evidence>
<dbReference type="OrthoDB" id="25391at2759"/>
<comment type="similarity">
    <text evidence="1">Belongs to the CNOT2/3/5 family.</text>
</comment>
<dbReference type="InterPro" id="IPR040168">
    <property type="entry name" value="Not2/3/5"/>
</dbReference>
<dbReference type="Pfam" id="PF04153">
    <property type="entry name" value="NOT2_3_5_C"/>
    <property type="match status" value="1"/>
</dbReference>
<evidence type="ECO:0000256" key="1">
    <source>
        <dbReference type="ARBA" id="ARBA00007682"/>
    </source>
</evidence>
<dbReference type="GO" id="GO:0000289">
    <property type="term" value="P:nuclear-transcribed mRNA poly(A) tail shortening"/>
    <property type="evidence" value="ECO:0007669"/>
    <property type="project" value="UniProtKB-ARBA"/>
</dbReference>
<dbReference type="Gene3D" id="2.30.30.1020">
    <property type="entry name" value="CCR4-NOT complex subunit 2/3/5, C-terminal domain"/>
    <property type="match status" value="1"/>
</dbReference>
<feature type="domain" description="NOT2/NOT3/NOT5 C-terminal" evidence="5">
    <location>
        <begin position="209"/>
        <end position="328"/>
    </location>
</feature>
<keyword evidence="7" id="KW-1185">Reference proteome</keyword>
<accession>A0A8H7PI83</accession>
<evidence type="ECO:0000256" key="3">
    <source>
        <dbReference type="ARBA" id="ARBA00023163"/>
    </source>
</evidence>
<organism evidence="6 7">
    <name type="scientific">Mortierella isabellina</name>
    <name type="common">Filamentous fungus</name>
    <name type="synonym">Umbelopsis isabellina</name>
    <dbReference type="NCBI Taxonomy" id="91625"/>
    <lineage>
        <taxon>Eukaryota</taxon>
        <taxon>Fungi</taxon>
        <taxon>Fungi incertae sedis</taxon>
        <taxon>Mucoromycota</taxon>
        <taxon>Mucoromycotina</taxon>
        <taxon>Umbelopsidomycetes</taxon>
        <taxon>Umbelopsidales</taxon>
        <taxon>Umbelopsidaceae</taxon>
        <taxon>Umbelopsis</taxon>
    </lineage>
</organism>
<dbReference type="InterPro" id="IPR007282">
    <property type="entry name" value="NOT2/3/5_C"/>
</dbReference>
<dbReference type="InterPro" id="IPR038635">
    <property type="entry name" value="CCR4-NOT_su2/3/5_C_sf"/>
</dbReference>
<keyword evidence="2" id="KW-0805">Transcription regulation</keyword>
<feature type="region of interest" description="Disordered" evidence="4">
    <location>
        <begin position="7"/>
        <end position="53"/>
    </location>
</feature>
<evidence type="ECO:0000256" key="4">
    <source>
        <dbReference type="SAM" id="MobiDB-lite"/>
    </source>
</evidence>
<comment type="caution">
    <text evidence="6">The sequence shown here is derived from an EMBL/GenBank/DDBJ whole genome shotgun (WGS) entry which is preliminary data.</text>
</comment>
<name>A0A8H7PI83_MORIS</name>
<feature type="compositionally biased region" description="Polar residues" evidence="4">
    <location>
        <begin position="37"/>
        <end position="48"/>
    </location>
</feature>
<feature type="compositionally biased region" description="Low complexity" evidence="4">
    <location>
        <begin position="7"/>
        <end position="27"/>
    </location>
</feature>
<evidence type="ECO:0000313" key="7">
    <source>
        <dbReference type="Proteomes" id="UP000654370"/>
    </source>
</evidence>
<dbReference type="GO" id="GO:0006355">
    <property type="term" value="P:regulation of DNA-templated transcription"/>
    <property type="evidence" value="ECO:0007669"/>
    <property type="project" value="InterPro"/>
</dbReference>
<sequence>MLALTHMLSSASLSTSPSSNHSPPSTAFADSRGPPFVNSSRHTISSRYSPIRDGFDAAKRKTSPRMNTLVRANNLHTPIALPSPGSTPKLSDTPSLNLRSPPLARQEGIDIVQWLSATTLSEQSDLPSVGDSGFLTQGSTGLDNGYSPQIARSSASVYSSHDTGPYGLHGLLAITSNYATDDLLMMTLGHDPANLGLDLDSPDLLSERLCSPWDEQEHPDVLVARMPADYRAITSPSPNLLSGQLGNLSNETLFYMFYSLPGDMIQNVAAMELYQRNWRYHIDLGSWITMQDGSSPPSSIATYITCIYFDYEAWAYGTKTMTLEKNALEQIF</sequence>
<dbReference type="EMBL" id="JAEPQZ010000013">
    <property type="protein sequence ID" value="KAG2174328.1"/>
    <property type="molecule type" value="Genomic_DNA"/>
</dbReference>
<protein>
    <recommendedName>
        <fullName evidence="5">NOT2/NOT3/NOT5 C-terminal domain-containing protein</fullName>
    </recommendedName>
</protein>
<dbReference type="PANTHER" id="PTHR23326">
    <property type="entry name" value="CCR4 NOT-RELATED"/>
    <property type="match status" value="1"/>
</dbReference>
<proteinExistence type="inferred from homology"/>
<evidence type="ECO:0000313" key="6">
    <source>
        <dbReference type="EMBL" id="KAG2174328.1"/>
    </source>
</evidence>
<dbReference type="AlphaFoldDB" id="A0A8H7PI83"/>
<gene>
    <name evidence="6" type="ORF">INT43_004351</name>
</gene>
<keyword evidence="3" id="KW-0804">Transcription</keyword>
<evidence type="ECO:0000256" key="2">
    <source>
        <dbReference type="ARBA" id="ARBA00023015"/>
    </source>
</evidence>